<evidence type="ECO:0000313" key="6">
    <source>
        <dbReference type="Proteomes" id="UP000030762"/>
    </source>
</evidence>
<evidence type="ECO:0000256" key="2">
    <source>
        <dbReference type="SAM" id="Phobius"/>
    </source>
</evidence>
<dbReference type="AlphaFoldDB" id="T0Q6W0"/>
<evidence type="ECO:0000259" key="4">
    <source>
        <dbReference type="PROSITE" id="PS50011"/>
    </source>
</evidence>
<dbReference type="Gene3D" id="3.80.10.10">
    <property type="entry name" value="Ribonuclease Inhibitor"/>
    <property type="match status" value="1"/>
</dbReference>
<keyword evidence="2" id="KW-0812">Transmembrane</keyword>
<dbReference type="InterPro" id="IPR011009">
    <property type="entry name" value="Kinase-like_dom_sf"/>
</dbReference>
<keyword evidence="3" id="KW-0732">Signal</keyword>
<protein>
    <submittedName>
        <fullName evidence="5">TKL protein kinase</fullName>
    </submittedName>
</protein>
<dbReference type="PROSITE" id="PS00108">
    <property type="entry name" value="PROTEIN_KINASE_ST"/>
    <property type="match status" value="1"/>
</dbReference>
<accession>T0Q6W0</accession>
<evidence type="ECO:0000256" key="3">
    <source>
        <dbReference type="SAM" id="SignalP"/>
    </source>
</evidence>
<dbReference type="PANTHER" id="PTHR44329">
    <property type="entry name" value="SERINE/THREONINE-PROTEIN KINASE TNNI3K-RELATED"/>
    <property type="match status" value="1"/>
</dbReference>
<feature type="domain" description="Protein kinase" evidence="4">
    <location>
        <begin position="433"/>
        <end position="694"/>
    </location>
</feature>
<dbReference type="SUPFAM" id="SSF56112">
    <property type="entry name" value="Protein kinase-like (PK-like)"/>
    <property type="match status" value="1"/>
</dbReference>
<dbReference type="eggNOG" id="KOG0192">
    <property type="taxonomic scope" value="Eukaryota"/>
</dbReference>
<dbReference type="GO" id="GO:0005524">
    <property type="term" value="F:ATP binding"/>
    <property type="evidence" value="ECO:0007669"/>
    <property type="project" value="InterPro"/>
</dbReference>
<feature type="compositionally biased region" description="Gly residues" evidence="1">
    <location>
        <begin position="375"/>
        <end position="392"/>
    </location>
</feature>
<feature type="signal peptide" evidence="3">
    <location>
        <begin position="1"/>
        <end position="18"/>
    </location>
</feature>
<feature type="compositionally biased region" description="Low complexity" evidence="1">
    <location>
        <begin position="365"/>
        <end position="374"/>
    </location>
</feature>
<dbReference type="EMBL" id="JH767186">
    <property type="protein sequence ID" value="EQC29205.1"/>
    <property type="molecule type" value="Genomic_DNA"/>
</dbReference>
<dbReference type="InterPro" id="IPR000719">
    <property type="entry name" value="Prot_kinase_dom"/>
</dbReference>
<dbReference type="Gene3D" id="1.10.510.10">
    <property type="entry name" value="Transferase(Phosphotransferase) domain 1"/>
    <property type="match status" value="1"/>
</dbReference>
<keyword evidence="5" id="KW-0418">Kinase</keyword>
<dbReference type="InterPro" id="IPR032675">
    <property type="entry name" value="LRR_dom_sf"/>
</dbReference>
<dbReference type="GO" id="GO:0004674">
    <property type="term" value="F:protein serine/threonine kinase activity"/>
    <property type="evidence" value="ECO:0007669"/>
    <property type="project" value="TreeGrafter"/>
</dbReference>
<dbReference type="InterPro" id="IPR008271">
    <property type="entry name" value="Ser/Thr_kinase_AS"/>
</dbReference>
<name>T0Q6W0_SAPDV</name>
<dbReference type="OrthoDB" id="78173at2759"/>
<evidence type="ECO:0000256" key="1">
    <source>
        <dbReference type="SAM" id="MobiDB-lite"/>
    </source>
</evidence>
<keyword evidence="2" id="KW-0472">Membrane</keyword>
<dbReference type="InterPro" id="IPR051681">
    <property type="entry name" value="Ser/Thr_Kinases-Pseudokinases"/>
</dbReference>
<dbReference type="SUPFAM" id="SSF52058">
    <property type="entry name" value="L domain-like"/>
    <property type="match status" value="1"/>
</dbReference>
<dbReference type="VEuPathDB" id="FungiDB:SDRG_13078"/>
<sequence>MQERAWLWLGLGLGVVRAACPYEGMSGTILAADATCGKEYKVCGVNASCDIITHSVNYTLPTYTGWSAIGNMESYPLDELTVKDSEAVTIRKMSLPKTLTYLTFHNISKIDLVSSSDTQWDSLDTLEFTSCPVTFPNTIKWPARLDTIILRNNSMNNIPNNLPTTLTQLGIQGNLLVDLVYLPKSLALLNLDSNFLKSITDFDWTALTFLRLSQNEVLEAIARVKLSTKLTYFDVANCTRLTNLTIDTSTYDALSALKPWGGNDDDYTGFVVTQAINTDASACTAIGGKSQSLWKATAKYPVTVCVLAGNATESPSSTSSGSQTGLIVGVSVGVVALVAVVAFCVIKRRKQQSTPPAHFEYGRQTNPGFGNNTNGTGGLKSIGTNGTGGPTIGTGPTNGTSGSRGALQYTDADVVLNVKPLLHHRLELSDLYVTSNKPLASGAFGEVWLGTYGGKQVAIKRMKNQEARMVQKFIDEIVLMSQMDSDYIVKFVGASWTRPIEIECVVEFMDLGDLRSYLVNQSPAQFSWDQKLNCIISIVRGLVYLHTYKPPIIHRDMKSRNVLLDSVKGTKLTDFGASRVAEEDDLMTNGIGTYQWMAPEVISGTNYGAPADVYSFGIILSEFATHQVPYADKRHPETGKALPQHYVLNHVREGKMHPTFDGPGVPSWVQDIGLQCLQLHEDNRPTALMLSALLSRCKV</sequence>
<organism evidence="5 6">
    <name type="scientific">Saprolegnia diclina (strain VS20)</name>
    <dbReference type="NCBI Taxonomy" id="1156394"/>
    <lineage>
        <taxon>Eukaryota</taxon>
        <taxon>Sar</taxon>
        <taxon>Stramenopiles</taxon>
        <taxon>Oomycota</taxon>
        <taxon>Saprolegniomycetes</taxon>
        <taxon>Saprolegniales</taxon>
        <taxon>Saprolegniaceae</taxon>
        <taxon>Saprolegnia</taxon>
    </lineage>
</organism>
<gene>
    <name evidence="5" type="ORF">SDRG_13078</name>
</gene>
<dbReference type="Pfam" id="PF00069">
    <property type="entry name" value="Pkinase"/>
    <property type="match status" value="1"/>
</dbReference>
<dbReference type="STRING" id="1156394.T0Q6W0"/>
<proteinExistence type="predicted"/>
<dbReference type="InParanoid" id="T0Q6W0"/>
<feature type="chain" id="PRO_5004569916" evidence="3">
    <location>
        <begin position="19"/>
        <end position="699"/>
    </location>
</feature>
<dbReference type="Proteomes" id="UP000030762">
    <property type="component" value="Unassembled WGS sequence"/>
</dbReference>
<feature type="transmembrane region" description="Helical" evidence="2">
    <location>
        <begin position="325"/>
        <end position="346"/>
    </location>
</feature>
<dbReference type="RefSeq" id="XP_008617383.1">
    <property type="nucleotide sequence ID" value="XM_008619161.1"/>
</dbReference>
<feature type="region of interest" description="Disordered" evidence="1">
    <location>
        <begin position="355"/>
        <end position="404"/>
    </location>
</feature>
<dbReference type="PROSITE" id="PS50011">
    <property type="entry name" value="PROTEIN_KINASE_DOM"/>
    <property type="match status" value="1"/>
</dbReference>
<reference evidence="5 6" key="1">
    <citation type="submission" date="2012-04" db="EMBL/GenBank/DDBJ databases">
        <title>The Genome Sequence of Saprolegnia declina VS20.</title>
        <authorList>
            <consortium name="The Broad Institute Genome Sequencing Platform"/>
            <person name="Russ C."/>
            <person name="Nusbaum C."/>
            <person name="Tyler B."/>
            <person name="van West P."/>
            <person name="Dieguez-Uribeondo J."/>
            <person name="de Bruijn I."/>
            <person name="Tripathy S."/>
            <person name="Jiang R."/>
            <person name="Young S.K."/>
            <person name="Zeng Q."/>
            <person name="Gargeya S."/>
            <person name="Fitzgerald M."/>
            <person name="Haas B."/>
            <person name="Abouelleil A."/>
            <person name="Alvarado L."/>
            <person name="Arachchi H.M."/>
            <person name="Berlin A."/>
            <person name="Chapman S.B."/>
            <person name="Goldberg J."/>
            <person name="Griggs A."/>
            <person name="Gujja S."/>
            <person name="Hansen M."/>
            <person name="Howarth C."/>
            <person name="Imamovic A."/>
            <person name="Larimer J."/>
            <person name="McCowen C."/>
            <person name="Montmayeur A."/>
            <person name="Murphy C."/>
            <person name="Neiman D."/>
            <person name="Pearson M."/>
            <person name="Priest M."/>
            <person name="Roberts A."/>
            <person name="Saif S."/>
            <person name="Shea T."/>
            <person name="Sisk P."/>
            <person name="Sykes S."/>
            <person name="Wortman J."/>
            <person name="Nusbaum C."/>
            <person name="Birren B."/>
        </authorList>
    </citation>
    <scope>NUCLEOTIDE SEQUENCE [LARGE SCALE GENOMIC DNA]</scope>
    <source>
        <strain evidence="5 6">VS20</strain>
    </source>
</reference>
<dbReference type="Gene3D" id="3.30.200.20">
    <property type="entry name" value="Phosphorylase Kinase, domain 1"/>
    <property type="match status" value="1"/>
</dbReference>
<evidence type="ECO:0000313" key="5">
    <source>
        <dbReference type="EMBL" id="EQC29205.1"/>
    </source>
</evidence>
<dbReference type="PANTHER" id="PTHR44329:SF214">
    <property type="entry name" value="PROTEIN KINASE DOMAIN-CONTAINING PROTEIN"/>
    <property type="match status" value="1"/>
</dbReference>
<keyword evidence="6" id="KW-1185">Reference proteome</keyword>
<keyword evidence="2" id="KW-1133">Transmembrane helix</keyword>
<dbReference type="GeneID" id="19953805"/>
<keyword evidence="5" id="KW-0808">Transferase</keyword>
<dbReference type="SMART" id="SM00220">
    <property type="entry name" value="S_TKc"/>
    <property type="match status" value="1"/>
</dbReference>